<dbReference type="AlphaFoldDB" id="A0A846WVB1"/>
<evidence type="ECO:0000313" key="1">
    <source>
        <dbReference type="EMBL" id="NKY04987.1"/>
    </source>
</evidence>
<dbReference type="RefSeq" id="WP_006372047.1">
    <property type="nucleotide sequence ID" value="NZ_CP073075.1"/>
</dbReference>
<dbReference type="Proteomes" id="UP000563898">
    <property type="component" value="Unassembled WGS sequence"/>
</dbReference>
<evidence type="ECO:0000313" key="2">
    <source>
        <dbReference type="Proteomes" id="UP000563898"/>
    </source>
</evidence>
<protein>
    <submittedName>
        <fullName evidence="1">Uncharacterized protein</fullName>
    </submittedName>
</protein>
<sequence length="213" mass="23421">MTTPSQHSDAGTLDRFVVATLGDRLPEQPPGWPNEIEAALLDSIFSIRARYGSETNGVRAVVNRWRNHRDNRADDLGILSKTSPDELARIAMNSSRASGRLKAAIVVDAAAALVGVGLVHANQFDLSQQHKRAYLSVKGCGPVTWSYFGMLLGFPDVKADTWIVRYVSKALGRQTSSTEAQRIVNHVAQQREISATQLDHAIWQYARKTGLRG</sequence>
<dbReference type="EMBL" id="JAAXPC010000026">
    <property type="protein sequence ID" value="NKY04987.1"/>
    <property type="molecule type" value="Genomic_DNA"/>
</dbReference>
<organism evidence="1 2">
    <name type="scientific">Gordonia polyisoprenivorans</name>
    <dbReference type="NCBI Taxonomy" id="84595"/>
    <lineage>
        <taxon>Bacteria</taxon>
        <taxon>Bacillati</taxon>
        <taxon>Actinomycetota</taxon>
        <taxon>Actinomycetes</taxon>
        <taxon>Mycobacteriales</taxon>
        <taxon>Gordoniaceae</taxon>
        <taxon>Gordonia</taxon>
    </lineage>
</organism>
<reference evidence="1 2" key="1">
    <citation type="submission" date="2020-04" db="EMBL/GenBank/DDBJ databases">
        <title>MicrobeNet Type strains.</title>
        <authorList>
            <person name="Nicholson A.C."/>
        </authorList>
    </citation>
    <scope>NUCLEOTIDE SEQUENCE [LARGE SCALE GENOMIC DNA]</scope>
    <source>
        <strain evidence="1 2">ATCC BAA-14</strain>
    </source>
</reference>
<accession>A0A846WVB1</accession>
<proteinExistence type="predicted"/>
<gene>
    <name evidence="1" type="ORF">HGA05_25840</name>
</gene>
<name>A0A846WVB1_9ACTN</name>
<comment type="caution">
    <text evidence="1">The sequence shown here is derived from an EMBL/GenBank/DDBJ whole genome shotgun (WGS) entry which is preliminary data.</text>
</comment>